<keyword evidence="3" id="KW-1003">Cell membrane</keyword>
<keyword evidence="9" id="KW-0012">Acyltransferase</keyword>
<evidence type="ECO:0000313" key="10">
    <source>
        <dbReference type="Proteomes" id="UP000029078"/>
    </source>
</evidence>
<keyword evidence="6 7" id="KW-0472">Membrane</keyword>
<feature type="transmembrane region" description="Helical" evidence="7">
    <location>
        <begin position="151"/>
        <end position="168"/>
    </location>
</feature>
<evidence type="ECO:0000256" key="3">
    <source>
        <dbReference type="ARBA" id="ARBA00022475"/>
    </source>
</evidence>
<keyword evidence="4 7" id="KW-0812">Transmembrane</keyword>
<dbReference type="Pfam" id="PF01757">
    <property type="entry name" value="Acyl_transf_3"/>
    <property type="match status" value="1"/>
</dbReference>
<keyword evidence="10" id="KW-1185">Reference proteome</keyword>
<dbReference type="eggNOG" id="COG3274">
    <property type="taxonomic scope" value="Bacteria"/>
</dbReference>
<feature type="transmembrane region" description="Helical" evidence="7">
    <location>
        <begin position="275"/>
        <end position="295"/>
    </location>
</feature>
<dbReference type="EMBL" id="JGZL01000015">
    <property type="protein sequence ID" value="KFI86065.1"/>
    <property type="molecule type" value="Genomic_DNA"/>
</dbReference>
<accession>A0A087CS15</accession>
<feature type="transmembrane region" description="Helical" evidence="7">
    <location>
        <begin position="180"/>
        <end position="199"/>
    </location>
</feature>
<dbReference type="GO" id="GO:0005886">
    <property type="term" value="C:plasma membrane"/>
    <property type="evidence" value="ECO:0007669"/>
    <property type="project" value="UniProtKB-SubCell"/>
</dbReference>
<evidence type="ECO:0000313" key="9">
    <source>
        <dbReference type="EMBL" id="KFI86065.1"/>
    </source>
</evidence>
<evidence type="ECO:0000259" key="8">
    <source>
        <dbReference type="Pfam" id="PF01757"/>
    </source>
</evidence>
<proteinExistence type="inferred from homology"/>
<comment type="similarity">
    <text evidence="2">Belongs to the acyltransferase 3 family.</text>
</comment>
<dbReference type="AlphaFoldDB" id="A0A087CS15"/>
<name>A0A087CS15_BIFRU</name>
<keyword evidence="9" id="KW-0808">Transferase</keyword>
<feature type="transmembrane region" description="Helical" evidence="7">
    <location>
        <begin position="240"/>
        <end position="263"/>
    </location>
</feature>
<dbReference type="RefSeq" id="WP_081815685.1">
    <property type="nucleotide sequence ID" value="NZ_JGZL01000015.1"/>
</dbReference>
<comment type="caution">
    <text evidence="9">The sequence shown here is derived from an EMBL/GenBank/DDBJ whole genome shotgun (WGS) entry which is preliminary data.</text>
</comment>
<comment type="subcellular location">
    <subcellularLocation>
        <location evidence="1">Cell membrane</location>
        <topology evidence="1">Multi-pass membrane protein</topology>
    </subcellularLocation>
</comment>
<dbReference type="GO" id="GO:0009246">
    <property type="term" value="P:enterobacterial common antigen biosynthetic process"/>
    <property type="evidence" value="ECO:0007669"/>
    <property type="project" value="TreeGrafter"/>
</dbReference>
<feature type="domain" description="Acyltransferase 3" evidence="8">
    <location>
        <begin position="26"/>
        <end position="373"/>
    </location>
</feature>
<feature type="transmembrane region" description="Helical" evidence="7">
    <location>
        <begin position="25"/>
        <end position="50"/>
    </location>
</feature>
<evidence type="ECO:0000256" key="7">
    <source>
        <dbReference type="SAM" id="Phobius"/>
    </source>
</evidence>
<dbReference type="PANTHER" id="PTHR40074:SF2">
    <property type="entry name" value="O-ACETYLTRANSFERASE WECH"/>
    <property type="match status" value="1"/>
</dbReference>
<protein>
    <submittedName>
        <fullName evidence="9">Putative acyltransferase</fullName>
    </submittedName>
</protein>
<sequence>MTAEQLDAEQGFANEWKRGKAKAHFVFVDVLNIISCFAVVCLHTSLGVFSPQRTRLWAFQELMQAVFIFAVPIFFMVSGMNLLDYRKKYSTKVFFKKRFVRVGRALILGSIACYLLFGLLPGLFYGAQSIADSFGFVDFCKRFLTNSIIDIYWFLYSIIYLYLLTPLLSKIVHDRRLMEYAIALTLFCSILIPAVKAIGVNEKYFSPLLSWPLFSSSALLYFLLGYYLENYGLPVRWKAPAWAGSFVGSAALMFLGGLCWNGFFQETMRTEYYNYLVGTASPLCVTSAVSLFMLCKTLEPFFQRGSDKMKLMIRKVSSVSLGVYMFHLLLVNLTLGGPIGGFITLGQTHPFIKAIVVYALTGIAVYIGKWIIAKIKQIASSR</sequence>
<dbReference type="Proteomes" id="UP000029078">
    <property type="component" value="Unassembled WGS sequence"/>
</dbReference>
<evidence type="ECO:0000256" key="1">
    <source>
        <dbReference type="ARBA" id="ARBA00004651"/>
    </source>
</evidence>
<reference evidence="9 10" key="1">
    <citation type="submission" date="2014-03" db="EMBL/GenBank/DDBJ databases">
        <title>Genomics of Bifidobacteria.</title>
        <authorList>
            <person name="Ventura M."/>
            <person name="Milani C."/>
            <person name="Lugli G.A."/>
        </authorList>
    </citation>
    <scope>NUCLEOTIDE SEQUENCE [LARGE SCALE GENOMIC DNA]</scope>
    <source>
        <strain evidence="9 10">LMG 21811</strain>
    </source>
</reference>
<gene>
    <name evidence="9" type="ORF">BRUM_1505</name>
</gene>
<keyword evidence="5 7" id="KW-1133">Transmembrane helix</keyword>
<feature type="transmembrane region" description="Helical" evidence="7">
    <location>
        <begin position="316"/>
        <end position="339"/>
    </location>
</feature>
<dbReference type="PANTHER" id="PTHR40074">
    <property type="entry name" value="O-ACETYLTRANSFERASE WECH"/>
    <property type="match status" value="1"/>
</dbReference>
<dbReference type="STRING" id="78346.BRUM_1505"/>
<dbReference type="GO" id="GO:0016413">
    <property type="term" value="F:O-acetyltransferase activity"/>
    <property type="evidence" value="ECO:0007669"/>
    <property type="project" value="TreeGrafter"/>
</dbReference>
<evidence type="ECO:0000256" key="6">
    <source>
        <dbReference type="ARBA" id="ARBA00023136"/>
    </source>
</evidence>
<dbReference type="InterPro" id="IPR002656">
    <property type="entry name" value="Acyl_transf_3_dom"/>
</dbReference>
<evidence type="ECO:0000256" key="2">
    <source>
        <dbReference type="ARBA" id="ARBA00007400"/>
    </source>
</evidence>
<evidence type="ECO:0000256" key="4">
    <source>
        <dbReference type="ARBA" id="ARBA00022692"/>
    </source>
</evidence>
<evidence type="ECO:0000256" key="5">
    <source>
        <dbReference type="ARBA" id="ARBA00022989"/>
    </source>
</evidence>
<feature type="transmembrane region" description="Helical" evidence="7">
    <location>
        <begin position="105"/>
        <end position="131"/>
    </location>
</feature>
<feature type="transmembrane region" description="Helical" evidence="7">
    <location>
        <begin position="62"/>
        <end position="84"/>
    </location>
</feature>
<feature type="transmembrane region" description="Helical" evidence="7">
    <location>
        <begin position="351"/>
        <end position="372"/>
    </location>
</feature>
<organism evidence="9 10">
    <name type="scientific">Bifidobacterium ruminantium</name>
    <dbReference type="NCBI Taxonomy" id="78346"/>
    <lineage>
        <taxon>Bacteria</taxon>
        <taxon>Bacillati</taxon>
        <taxon>Actinomycetota</taxon>
        <taxon>Actinomycetes</taxon>
        <taxon>Bifidobacteriales</taxon>
        <taxon>Bifidobacteriaceae</taxon>
        <taxon>Bifidobacterium</taxon>
    </lineage>
</organism>
<feature type="transmembrane region" description="Helical" evidence="7">
    <location>
        <begin position="211"/>
        <end position="228"/>
    </location>
</feature>